<evidence type="ECO:0000256" key="2">
    <source>
        <dbReference type="ARBA" id="ARBA00000711"/>
    </source>
</evidence>
<keyword evidence="15" id="KW-0342">GTP-binding</keyword>
<dbReference type="SUPFAM" id="SSF53254">
    <property type="entry name" value="Phosphoglycerate mutase-like"/>
    <property type="match status" value="1"/>
</dbReference>
<evidence type="ECO:0000256" key="6">
    <source>
        <dbReference type="ARBA" id="ARBA00005159"/>
    </source>
</evidence>
<dbReference type="PANTHER" id="PTHR34848:SF1">
    <property type="entry name" value="BIFUNCTIONAL ADENOSYLCOBALAMIN BIOSYNTHESIS PROTEIN COBU"/>
    <property type="match status" value="1"/>
</dbReference>
<keyword evidence="10" id="KW-0169">Cobalamin biosynthesis</keyword>
<dbReference type="SUPFAM" id="SSF52540">
    <property type="entry name" value="P-loop containing nucleoside triphosphate hydrolases"/>
    <property type="match status" value="1"/>
</dbReference>
<sequence length="361" mass="40993">MRLLIARHGETEENLLSICQGQTAGTLTRRGVAQCLQLGDRLKGCPITHIYSSDQLRAQRSAELMISASGCKAPLTLDRRLRERAFGRWEGRPFVELPPLDEEPHEIESVEAIATRLQSFLEELQERHGRDDLVLLMGHGFTMRVLEALLQGGPLDKVEEITFLPNGDYRLYEDGKLCQRPRVIYISGGQRSGKSGYAQRLARSLSDRPIYLATARHWDEEFERRIARHQADRGPEWTTIEEPRYLSQTQIAGRVVLIDCVTLWLTNIYSDLEFDAEASLSEARREWQELLHHCKAEVLIVVSNEIGMSLHAPDAGSRAFVDLQGWVNQYISATADEAYLMVSGRALCTELISDLYKEESR</sequence>
<dbReference type="InterPro" id="IPR029033">
    <property type="entry name" value="His_PPase_superfam"/>
</dbReference>
<evidence type="ECO:0000256" key="8">
    <source>
        <dbReference type="ARBA" id="ARBA00012016"/>
    </source>
</evidence>
<dbReference type="Pfam" id="PF00300">
    <property type="entry name" value="His_Phos_1"/>
    <property type="match status" value="1"/>
</dbReference>
<dbReference type="SMART" id="SM00855">
    <property type="entry name" value="PGAM"/>
    <property type="match status" value="1"/>
</dbReference>
<comment type="caution">
    <text evidence="18">The sequence shown here is derived from an EMBL/GenBank/DDBJ whole genome shotgun (WGS) entry which is preliminary data.</text>
</comment>
<dbReference type="InterPro" id="IPR013078">
    <property type="entry name" value="His_Pase_superF_clade-1"/>
</dbReference>
<keyword evidence="13" id="KW-0418">Kinase</keyword>
<evidence type="ECO:0000256" key="12">
    <source>
        <dbReference type="ARBA" id="ARBA00022741"/>
    </source>
</evidence>
<organism evidence="18 19">
    <name type="scientific">Porphyromonas uenonis 60-3</name>
    <dbReference type="NCBI Taxonomy" id="596327"/>
    <lineage>
        <taxon>Bacteria</taxon>
        <taxon>Pseudomonadati</taxon>
        <taxon>Bacteroidota</taxon>
        <taxon>Bacteroidia</taxon>
        <taxon>Bacteroidales</taxon>
        <taxon>Porphyromonadaceae</taxon>
        <taxon>Porphyromonas</taxon>
    </lineage>
</organism>
<name>C2M9M7_9PORP</name>
<dbReference type="CDD" id="cd00544">
    <property type="entry name" value="CobU"/>
    <property type="match status" value="1"/>
</dbReference>
<evidence type="ECO:0000256" key="16">
    <source>
        <dbReference type="ARBA" id="ARBA00029570"/>
    </source>
</evidence>
<dbReference type="UniPathway" id="UPA00148">
    <property type="reaction ID" value="UER00236"/>
</dbReference>
<dbReference type="GO" id="GO:0005525">
    <property type="term" value="F:GTP binding"/>
    <property type="evidence" value="ECO:0007669"/>
    <property type="project" value="UniProtKB-KW"/>
</dbReference>
<comment type="catalytic activity">
    <reaction evidence="2">
        <text>adenosylcob(III)inamide phosphate + GTP + H(+) = adenosylcob(III)inamide-GDP + diphosphate</text>
        <dbReference type="Rhea" id="RHEA:22712"/>
        <dbReference type="ChEBI" id="CHEBI:15378"/>
        <dbReference type="ChEBI" id="CHEBI:33019"/>
        <dbReference type="ChEBI" id="CHEBI:37565"/>
        <dbReference type="ChEBI" id="CHEBI:58502"/>
        <dbReference type="ChEBI" id="CHEBI:60487"/>
        <dbReference type="EC" id="2.7.7.62"/>
    </reaction>
</comment>
<evidence type="ECO:0000256" key="9">
    <source>
        <dbReference type="ARBA" id="ARBA00012523"/>
    </source>
</evidence>
<accession>C2M9M7</accession>
<evidence type="ECO:0000313" key="18">
    <source>
        <dbReference type="EMBL" id="EEK17563.1"/>
    </source>
</evidence>
<evidence type="ECO:0000256" key="15">
    <source>
        <dbReference type="ARBA" id="ARBA00023134"/>
    </source>
</evidence>
<dbReference type="Proteomes" id="UP000003303">
    <property type="component" value="Unassembled WGS sequence"/>
</dbReference>
<evidence type="ECO:0000256" key="17">
    <source>
        <dbReference type="ARBA" id="ARBA00030571"/>
    </source>
</evidence>
<dbReference type="EMBL" id="ACLR01000034">
    <property type="protein sequence ID" value="EEK17563.1"/>
    <property type="molecule type" value="Genomic_DNA"/>
</dbReference>
<dbReference type="Gene3D" id="3.40.50.1240">
    <property type="entry name" value="Phosphoglycerate mutase-like"/>
    <property type="match status" value="1"/>
</dbReference>
<gene>
    <name evidence="18" type="ORF">PORUE0001_0177</name>
</gene>
<evidence type="ECO:0000256" key="3">
    <source>
        <dbReference type="ARBA" id="ARBA00001522"/>
    </source>
</evidence>
<dbReference type="GO" id="GO:0008820">
    <property type="term" value="F:cobinamide phosphate guanylyltransferase activity"/>
    <property type="evidence" value="ECO:0007669"/>
    <property type="project" value="UniProtKB-EC"/>
</dbReference>
<dbReference type="AlphaFoldDB" id="C2M9M7"/>
<dbReference type="PROSITE" id="PS00175">
    <property type="entry name" value="PG_MUTASE"/>
    <property type="match status" value="1"/>
</dbReference>
<keyword evidence="12" id="KW-0547">Nucleotide-binding</keyword>
<evidence type="ECO:0000313" key="19">
    <source>
        <dbReference type="Proteomes" id="UP000003303"/>
    </source>
</evidence>
<comment type="pathway">
    <text evidence="6">Cofactor biosynthesis; adenosylcobalamin biosynthesis; adenosylcobalamin from cob(II)yrinate a,c-diamide: step 5/7.</text>
</comment>
<dbReference type="GO" id="GO:0043752">
    <property type="term" value="F:adenosylcobinamide kinase activity"/>
    <property type="evidence" value="ECO:0007669"/>
    <property type="project" value="UniProtKB-EC"/>
</dbReference>
<dbReference type="PANTHER" id="PTHR34848">
    <property type="match status" value="1"/>
</dbReference>
<proteinExistence type="inferred from homology"/>
<evidence type="ECO:0000256" key="1">
    <source>
        <dbReference type="ARBA" id="ARBA00000312"/>
    </source>
</evidence>
<dbReference type="GO" id="GO:0009236">
    <property type="term" value="P:cobalamin biosynthetic process"/>
    <property type="evidence" value="ECO:0007669"/>
    <property type="project" value="UniProtKB-UniPathway"/>
</dbReference>
<comment type="pathway">
    <text evidence="5">Cofactor biosynthesis; adenosylcobalamin biosynthesis; adenosylcobalamin from cob(II)yrinate a,c-diamide: step 6/7.</text>
</comment>
<comment type="catalytic activity">
    <reaction evidence="3">
        <text>adenosylcob(III)inamide + GTP = adenosylcob(III)inamide phosphate + GDP + H(+)</text>
        <dbReference type="Rhea" id="RHEA:15765"/>
        <dbReference type="ChEBI" id="CHEBI:2480"/>
        <dbReference type="ChEBI" id="CHEBI:15378"/>
        <dbReference type="ChEBI" id="CHEBI:37565"/>
        <dbReference type="ChEBI" id="CHEBI:58189"/>
        <dbReference type="ChEBI" id="CHEBI:58502"/>
        <dbReference type="EC" id="2.7.1.156"/>
    </reaction>
</comment>
<protein>
    <recommendedName>
        <fullName evidence="16">Adenosylcobinamide kinase</fullName>
        <ecNumber evidence="8">2.7.1.156</ecNumber>
        <ecNumber evidence="9">2.7.7.62</ecNumber>
    </recommendedName>
    <alternativeName>
        <fullName evidence="17">Adenosylcobinamide-phosphate guanylyltransferase</fullName>
    </alternativeName>
</protein>
<evidence type="ECO:0000256" key="14">
    <source>
        <dbReference type="ARBA" id="ARBA00022840"/>
    </source>
</evidence>
<dbReference type="STRING" id="596327.PORUE0001_0177"/>
<dbReference type="eggNOG" id="COG0406">
    <property type="taxonomic scope" value="Bacteria"/>
</dbReference>
<dbReference type="InterPro" id="IPR001345">
    <property type="entry name" value="PG/BPGM_mutase_AS"/>
</dbReference>
<dbReference type="eggNOG" id="COG2087">
    <property type="taxonomic scope" value="Bacteria"/>
</dbReference>
<dbReference type="OrthoDB" id="9799422at2"/>
<comment type="catalytic activity">
    <reaction evidence="1">
        <text>adenosylcob(III)inamide + ATP = adenosylcob(III)inamide phosphate + ADP + H(+)</text>
        <dbReference type="Rhea" id="RHEA:15769"/>
        <dbReference type="ChEBI" id="CHEBI:2480"/>
        <dbReference type="ChEBI" id="CHEBI:15378"/>
        <dbReference type="ChEBI" id="CHEBI:30616"/>
        <dbReference type="ChEBI" id="CHEBI:58502"/>
        <dbReference type="ChEBI" id="CHEBI:456216"/>
        <dbReference type="EC" id="2.7.1.156"/>
    </reaction>
</comment>
<dbReference type="CDD" id="cd07067">
    <property type="entry name" value="HP_PGM_like"/>
    <property type="match status" value="1"/>
</dbReference>
<keyword evidence="14" id="KW-0067">ATP-binding</keyword>
<dbReference type="Pfam" id="PF02283">
    <property type="entry name" value="CobU"/>
    <property type="match status" value="1"/>
</dbReference>
<evidence type="ECO:0000256" key="4">
    <source>
        <dbReference type="ARBA" id="ARBA00003889"/>
    </source>
</evidence>
<dbReference type="EC" id="2.7.1.156" evidence="8"/>
<evidence type="ECO:0000256" key="10">
    <source>
        <dbReference type="ARBA" id="ARBA00022573"/>
    </source>
</evidence>
<keyword evidence="19" id="KW-1185">Reference proteome</keyword>
<dbReference type="Gene3D" id="3.40.50.300">
    <property type="entry name" value="P-loop containing nucleotide triphosphate hydrolases"/>
    <property type="match status" value="1"/>
</dbReference>
<evidence type="ECO:0000256" key="7">
    <source>
        <dbReference type="ARBA" id="ARBA00007490"/>
    </source>
</evidence>
<reference evidence="18 19" key="1">
    <citation type="submission" date="2009-04" db="EMBL/GenBank/DDBJ databases">
        <authorList>
            <person name="Sebastian Y."/>
            <person name="Madupu R."/>
            <person name="Durkin A.S."/>
            <person name="Torralba M."/>
            <person name="Methe B."/>
            <person name="Sutton G.G."/>
            <person name="Strausberg R.L."/>
            <person name="Nelson K.E."/>
        </authorList>
    </citation>
    <scope>NUCLEOTIDE SEQUENCE [LARGE SCALE GENOMIC DNA]</scope>
    <source>
        <strain evidence="18 19">60-3</strain>
    </source>
</reference>
<dbReference type="EC" id="2.7.7.62" evidence="9"/>
<keyword evidence="11" id="KW-0808">Transferase</keyword>
<evidence type="ECO:0000256" key="13">
    <source>
        <dbReference type="ARBA" id="ARBA00022777"/>
    </source>
</evidence>
<comment type="function">
    <text evidence="4">Catalyzes ATP-dependent phosphorylation of adenosylcobinamide and addition of GMP to adenosylcobinamide phosphate.</text>
</comment>
<dbReference type="InterPro" id="IPR027417">
    <property type="entry name" value="P-loop_NTPase"/>
</dbReference>
<evidence type="ECO:0000256" key="11">
    <source>
        <dbReference type="ARBA" id="ARBA00022679"/>
    </source>
</evidence>
<dbReference type="GO" id="GO:0005524">
    <property type="term" value="F:ATP binding"/>
    <property type="evidence" value="ECO:0007669"/>
    <property type="project" value="UniProtKB-KW"/>
</dbReference>
<comment type="similarity">
    <text evidence="7">Belongs to the CobU/CobP family.</text>
</comment>
<dbReference type="InterPro" id="IPR003203">
    <property type="entry name" value="CobU/CobP"/>
</dbReference>
<evidence type="ECO:0000256" key="5">
    <source>
        <dbReference type="ARBA" id="ARBA00004692"/>
    </source>
</evidence>